<feature type="binding site" evidence="6">
    <location>
        <position position="196"/>
    </location>
    <ligand>
        <name>NAD(+)</name>
        <dbReference type="ChEBI" id="CHEBI:57540"/>
    </ligand>
</feature>
<dbReference type="SUPFAM" id="SSF51735">
    <property type="entry name" value="NAD(P)-binding Rossmann-fold domains"/>
    <property type="match status" value="1"/>
</dbReference>
<dbReference type="AlphaFoldDB" id="A0A3N1L1N8"/>
<dbReference type="InterPro" id="IPR002811">
    <property type="entry name" value="Asp_DH"/>
</dbReference>
<dbReference type="Pfam" id="PF03447">
    <property type="entry name" value="NAD_binding_3"/>
    <property type="match status" value="1"/>
</dbReference>
<evidence type="ECO:0000259" key="8">
    <source>
        <dbReference type="Pfam" id="PF03447"/>
    </source>
</evidence>
<comment type="similarity">
    <text evidence="1 6">Belongs to the L-aspartate dehydrogenase family.</text>
</comment>
<dbReference type="Pfam" id="PF01958">
    <property type="entry name" value="Asp_DH_C"/>
    <property type="match status" value="1"/>
</dbReference>
<dbReference type="SUPFAM" id="SSF55347">
    <property type="entry name" value="Glyceraldehyde-3-phosphate dehydrogenase-like, C-terminal domain"/>
    <property type="match status" value="1"/>
</dbReference>
<dbReference type="GO" id="GO:0051287">
    <property type="term" value="F:NAD binding"/>
    <property type="evidence" value="ECO:0007669"/>
    <property type="project" value="UniProtKB-UniRule"/>
</dbReference>
<dbReference type="GO" id="GO:0009435">
    <property type="term" value="P:NAD+ biosynthetic process"/>
    <property type="evidence" value="ECO:0007669"/>
    <property type="project" value="UniProtKB-UniRule"/>
</dbReference>
<comment type="function">
    <text evidence="6">Specifically catalyzes the NAD or NADP-dependent dehydrogenation of L-aspartate to iminoaspartate.</text>
</comment>
<evidence type="ECO:0000256" key="6">
    <source>
        <dbReference type="HAMAP-Rule" id="MF_01265"/>
    </source>
</evidence>
<dbReference type="InterPro" id="IPR020626">
    <property type="entry name" value="Asp_DH_prok"/>
</dbReference>
<dbReference type="OrthoDB" id="8456681at2"/>
<sequence>MAAMAPRMRVGLAGFGSVGQFLARRLAEGALPEVELTAITARNLEQAARNAAALGVQARVVPLAELPAHADVIVECATADSFPVVARTVLEAGRTLLALSAGGVPAFPDIVDFAARHGGRIRIASGALPGLDSIRSAAEGTIRQVRLFSRIKPASFVGEEYLESRGYDFRQPLAAAVKVFTGSAGEAAAAFPRHFNVAISLSLAGVGFDRTQVEIWADPDIPGAIHTVELEADEVILSLTSRNRPSEANPKTSRIIAPSVLAALRTMAGSLHVGS</sequence>
<dbReference type="PANTHER" id="PTHR31873">
    <property type="entry name" value="L-ASPARTATE DEHYDROGENASE-RELATED"/>
    <property type="match status" value="1"/>
</dbReference>
<feature type="active site" evidence="6">
    <location>
        <position position="226"/>
    </location>
</feature>
<keyword evidence="4 6" id="KW-0560">Oxidoreductase</keyword>
<evidence type="ECO:0000256" key="3">
    <source>
        <dbReference type="ARBA" id="ARBA00022857"/>
    </source>
</evidence>
<keyword evidence="10" id="KW-1185">Reference proteome</keyword>
<dbReference type="InterPro" id="IPR011182">
    <property type="entry name" value="L-Asp_DH"/>
</dbReference>
<keyword evidence="3 6" id="KW-0521">NADP</keyword>
<dbReference type="GO" id="GO:0033735">
    <property type="term" value="F:aspartate dehydrogenase [NAD(P)+] activity"/>
    <property type="evidence" value="ECO:0007669"/>
    <property type="project" value="UniProtKB-EC"/>
</dbReference>
<feature type="domain" description="Aspartate dehydrogenase" evidence="7">
    <location>
        <begin position="176"/>
        <end position="260"/>
    </location>
</feature>
<gene>
    <name evidence="6" type="primary">nadX</name>
    <name evidence="9" type="ORF">EDC65_3852</name>
</gene>
<comment type="catalytic activity">
    <reaction evidence="6">
        <text>L-aspartate + NADP(+) + H2O = oxaloacetate + NH4(+) + NADPH + H(+)</text>
        <dbReference type="Rhea" id="RHEA:11784"/>
        <dbReference type="ChEBI" id="CHEBI:15377"/>
        <dbReference type="ChEBI" id="CHEBI:15378"/>
        <dbReference type="ChEBI" id="CHEBI:16452"/>
        <dbReference type="ChEBI" id="CHEBI:28938"/>
        <dbReference type="ChEBI" id="CHEBI:29991"/>
        <dbReference type="ChEBI" id="CHEBI:57783"/>
        <dbReference type="ChEBI" id="CHEBI:58349"/>
        <dbReference type="EC" id="1.4.1.21"/>
    </reaction>
</comment>
<dbReference type="Gene3D" id="3.40.50.720">
    <property type="entry name" value="NAD(P)-binding Rossmann-like Domain"/>
    <property type="match status" value="1"/>
</dbReference>
<comment type="caution">
    <text evidence="9">The sequence shown here is derived from an EMBL/GenBank/DDBJ whole genome shotgun (WGS) entry which is preliminary data.</text>
</comment>
<dbReference type="InterPro" id="IPR036291">
    <property type="entry name" value="NAD(P)-bd_dom_sf"/>
</dbReference>
<comment type="catalytic activity">
    <reaction evidence="6">
        <text>L-aspartate + NAD(+) + H2O = oxaloacetate + NH4(+) + NADH + H(+)</text>
        <dbReference type="Rhea" id="RHEA:11788"/>
        <dbReference type="ChEBI" id="CHEBI:15377"/>
        <dbReference type="ChEBI" id="CHEBI:15378"/>
        <dbReference type="ChEBI" id="CHEBI:16452"/>
        <dbReference type="ChEBI" id="CHEBI:28938"/>
        <dbReference type="ChEBI" id="CHEBI:29991"/>
        <dbReference type="ChEBI" id="CHEBI:57540"/>
        <dbReference type="ChEBI" id="CHEBI:57945"/>
        <dbReference type="EC" id="1.4.1.21"/>
    </reaction>
</comment>
<dbReference type="GO" id="GO:0016639">
    <property type="term" value="F:oxidoreductase activity, acting on the CH-NH2 group of donors, NAD or NADP as acceptor"/>
    <property type="evidence" value="ECO:0007669"/>
    <property type="project" value="UniProtKB-UniRule"/>
</dbReference>
<evidence type="ECO:0000313" key="9">
    <source>
        <dbReference type="EMBL" id="ROP84498.1"/>
    </source>
</evidence>
<feature type="binding site" evidence="6">
    <location>
        <position position="127"/>
    </location>
    <ligand>
        <name>NAD(+)</name>
        <dbReference type="ChEBI" id="CHEBI:57540"/>
    </ligand>
</feature>
<proteinExistence type="inferred from homology"/>
<accession>A0A3N1L1N8</accession>
<dbReference type="HAMAP" id="MF_01265">
    <property type="entry name" value="NadX"/>
    <property type="match status" value="1"/>
</dbReference>
<evidence type="ECO:0000256" key="2">
    <source>
        <dbReference type="ARBA" id="ARBA00022642"/>
    </source>
</evidence>
<evidence type="ECO:0000256" key="1">
    <source>
        <dbReference type="ARBA" id="ARBA00008331"/>
    </source>
</evidence>
<dbReference type="InterPro" id="IPR005106">
    <property type="entry name" value="Asp/hSer_DH_NAD-bd"/>
</dbReference>
<dbReference type="PANTHER" id="PTHR31873:SF6">
    <property type="entry name" value="ASPARTATE DEHYDROGENASE DOMAIN-CONTAINING PROTEIN"/>
    <property type="match status" value="1"/>
</dbReference>
<dbReference type="EC" id="1.4.1.21" evidence="6"/>
<dbReference type="PIRSF" id="PIRSF005227">
    <property type="entry name" value="Asp_dh_NAD_syn"/>
    <property type="match status" value="1"/>
</dbReference>
<dbReference type="GO" id="GO:0050661">
    <property type="term" value="F:NADP binding"/>
    <property type="evidence" value="ECO:0007669"/>
    <property type="project" value="UniProtKB-UniRule"/>
</dbReference>
<evidence type="ECO:0000256" key="5">
    <source>
        <dbReference type="ARBA" id="ARBA00023027"/>
    </source>
</evidence>
<dbReference type="RefSeq" id="WP_123692469.1">
    <property type="nucleotide sequence ID" value="NZ_AP019700.1"/>
</dbReference>
<name>A0A3N1L1N8_9PROT</name>
<comment type="pathway">
    <text evidence="6">Cofactor biosynthesis; NAD(+) biosynthesis; iminoaspartate from L-aspartate (dehydrogenase route): step 1/1.</text>
</comment>
<keyword evidence="2 6" id="KW-0662">Pyridine nucleotide biosynthesis</keyword>
<evidence type="ECO:0000313" key="10">
    <source>
        <dbReference type="Proteomes" id="UP000278222"/>
    </source>
</evidence>
<dbReference type="UniPathway" id="UPA00253">
    <property type="reaction ID" value="UER00456"/>
</dbReference>
<keyword evidence="5 6" id="KW-0520">NAD</keyword>
<reference evidence="9 10" key="1">
    <citation type="submission" date="2018-11" db="EMBL/GenBank/DDBJ databases">
        <title>Genomic Encyclopedia of Type Strains, Phase IV (KMG-IV): sequencing the most valuable type-strain genomes for metagenomic binning, comparative biology and taxonomic classification.</title>
        <authorList>
            <person name="Goeker M."/>
        </authorList>
    </citation>
    <scope>NUCLEOTIDE SEQUENCE [LARGE SCALE GENOMIC DNA]</scope>
    <source>
        <strain evidence="9 10">DSM 5900</strain>
    </source>
</reference>
<evidence type="ECO:0000259" key="7">
    <source>
        <dbReference type="Pfam" id="PF01958"/>
    </source>
</evidence>
<evidence type="ECO:0000256" key="4">
    <source>
        <dbReference type="ARBA" id="ARBA00023002"/>
    </source>
</evidence>
<dbReference type="EMBL" id="RJKX01000015">
    <property type="protein sequence ID" value="ROP84498.1"/>
    <property type="molecule type" value="Genomic_DNA"/>
</dbReference>
<dbReference type="Gene3D" id="3.30.360.10">
    <property type="entry name" value="Dihydrodipicolinate Reductase, domain 2"/>
    <property type="match status" value="1"/>
</dbReference>
<comment type="miscellaneous">
    <text evidence="6">The iminoaspartate product is unstable in aqueous solution and can decompose to oxaloacetate and ammonia.</text>
</comment>
<dbReference type="Proteomes" id="UP000278222">
    <property type="component" value="Unassembled WGS sequence"/>
</dbReference>
<organism evidence="9 10">
    <name type="scientific">Stella humosa</name>
    <dbReference type="NCBI Taxonomy" id="94"/>
    <lineage>
        <taxon>Bacteria</taxon>
        <taxon>Pseudomonadati</taxon>
        <taxon>Pseudomonadota</taxon>
        <taxon>Alphaproteobacteria</taxon>
        <taxon>Rhodospirillales</taxon>
        <taxon>Stellaceae</taxon>
        <taxon>Stella</taxon>
    </lineage>
</organism>
<feature type="domain" description="Aspartate/homoserine dehydrogenase NAD-binding" evidence="8">
    <location>
        <begin position="14"/>
        <end position="122"/>
    </location>
</feature>
<protein>
    <recommendedName>
        <fullName evidence="6">L-aspartate dehydrogenase</fullName>
        <ecNumber evidence="6">1.4.1.21</ecNumber>
    </recommendedName>
</protein>